<protein>
    <submittedName>
        <fullName evidence="1">Uncharacterized protein</fullName>
    </submittedName>
</protein>
<dbReference type="AlphaFoldDB" id="A0A6J4MGE6"/>
<name>A0A6J4MGE6_9HYPH</name>
<sequence>MTAMGGTGRSHGRSRSRDVGGRAWSFMQPLLQLSAVIDEFNRRFGQIASWMVLFSCLISAGNAFSRY</sequence>
<evidence type="ECO:0000313" key="1">
    <source>
        <dbReference type="EMBL" id="CAA9357054.1"/>
    </source>
</evidence>
<accession>A0A6J4MGE6</accession>
<dbReference type="EMBL" id="CADCUC010000567">
    <property type="protein sequence ID" value="CAA9357054.1"/>
    <property type="molecule type" value="Genomic_DNA"/>
</dbReference>
<gene>
    <name evidence="1" type="ORF">AVDCRST_MAG90-2717</name>
</gene>
<organism evidence="1">
    <name type="scientific">uncultured Microvirga sp</name>
    <dbReference type="NCBI Taxonomy" id="412392"/>
    <lineage>
        <taxon>Bacteria</taxon>
        <taxon>Pseudomonadati</taxon>
        <taxon>Pseudomonadota</taxon>
        <taxon>Alphaproteobacteria</taxon>
        <taxon>Hyphomicrobiales</taxon>
        <taxon>Methylobacteriaceae</taxon>
        <taxon>Microvirga</taxon>
        <taxon>environmental samples</taxon>
    </lineage>
</organism>
<feature type="non-terminal residue" evidence="1">
    <location>
        <position position="67"/>
    </location>
</feature>
<proteinExistence type="predicted"/>
<reference evidence="1" key="1">
    <citation type="submission" date="2020-02" db="EMBL/GenBank/DDBJ databases">
        <authorList>
            <person name="Meier V. D."/>
        </authorList>
    </citation>
    <scope>NUCLEOTIDE SEQUENCE</scope>
    <source>
        <strain evidence="1">AVDCRST_MAG90</strain>
    </source>
</reference>